<proteinExistence type="predicted"/>
<evidence type="ECO:0000313" key="2">
    <source>
        <dbReference type="Proteomes" id="UP000184290"/>
    </source>
</evidence>
<accession>A0ABY1IMP2</accession>
<keyword evidence="2" id="KW-1185">Reference proteome</keyword>
<comment type="caution">
    <text evidence="1">The sequence shown here is derived from an EMBL/GenBank/DDBJ whole genome shotgun (WGS) entry which is preliminary data.</text>
</comment>
<organism evidence="1 2">
    <name type="scientific">Aureimonas altamirensis DSM 21988</name>
    <dbReference type="NCBI Taxonomy" id="1121026"/>
    <lineage>
        <taxon>Bacteria</taxon>
        <taxon>Pseudomonadati</taxon>
        <taxon>Pseudomonadota</taxon>
        <taxon>Alphaproteobacteria</taxon>
        <taxon>Hyphomicrobiales</taxon>
        <taxon>Aurantimonadaceae</taxon>
        <taxon>Aureimonas</taxon>
    </lineage>
</organism>
<reference evidence="1 2" key="1">
    <citation type="submission" date="2016-11" db="EMBL/GenBank/DDBJ databases">
        <authorList>
            <person name="Varghese N."/>
            <person name="Submissions S."/>
        </authorList>
    </citation>
    <scope>NUCLEOTIDE SEQUENCE [LARGE SCALE GENOMIC DNA]</scope>
    <source>
        <strain evidence="1 2">DSM 21988</strain>
    </source>
</reference>
<dbReference type="EMBL" id="FQZC01000003">
    <property type="protein sequence ID" value="SHJ48952.1"/>
    <property type="molecule type" value="Genomic_DNA"/>
</dbReference>
<gene>
    <name evidence="1" type="ORF">SAMN02745911_2647</name>
</gene>
<name>A0ABY1IMP2_9HYPH</name>
<protein>
    <submittedName>
        <fullName evidence="1">Uncharacterized protein</fullName>
    </submittedName>
</protein>
<evidence type="ECO:0000313" key="1">
    <source>
        <dbReference type="EMBL" id="SHJ48952.1"/>
    </source>
</evidence>
<sequence length="85" mass="8892">MNSLLSIGANILMLALESQQAANLRLCRLGLGGAAAIDEATLMVSEKVQAFGAAYASLIEGQPADSVIGDYRAVVQANIRRLTES</sequence>
<dbReference type="Proteomes" id="UP000184290">
    <property type="component" value="Unassembled WGS sequence"/>
</dbReference>